<feature type="domain" description="GST C-terminal" evidence="4">
    <location>
        <begin position="144"/>
        <end position="274"/>
    </location>
</feature>
<organism evidence="5 6">
    <name type="scientific">Aspergillus japonicus CBS 114.51</name>
    <dbReference type="NCBI Taxonomy" id="1448312"/>
    <lineage>
        <taxon>Eukaryota</taxon>
        <taxon>Fungi</taxon>
        <taxon>Dikarya</taxon>
        <taxon>Ascomycota</taxon>
        <taxon>Pezizomycotina</taxon>
        <taxon>Eurotiomycetes</taxon>
        <taxon>Eurotiomycetidae</taxon>
        <taxon>Eurotiales</taxon>
        <taxon>Aspergillaceae</taxon>
        <taxon>Aspergillus</taxon>
        <taxon>Aspergillus subgen. Circumdati</taxon>
    </lineage>
</organism>
<dbReference type="PANTHER" id="PTHR44051:SF8">
    <property type="entry name" value="GLUTATHIONE S-TRANSFERASE GSTA"/>
    <property type="match status" value="1"/>
</dbReference>
<sequence length="298" mass="34108">MSGLFYKVPRFSNVLARCSYRPTFPPFTSKTFLSAQLFSSSAAATAAKMSSPDITLYTAQTPNGIKISIALEELGLPYKVEKIDISKNTQKEPWFLEINPNGRIPALTDTFTDGQKIHLFESGGILLYLAEQYDKDYKISFPRGTREWYEMNNWLFFQNAGVGPMQGQANHFVRYASEHVPYGINRYVNETRRLYGVLDKRLRESTSGFLVGDHISLADISHWGWVTCAGWSGVDIDEFPHLKAWEERLLQREGVERGRHVPSPHTIKEMIKDKEAAEKSMRETKEWVLKGMREDAKK</sequence>
<dbReference type="FunFam" id="3.40.30.10:FF:000172">
    <property type="entry name" value="Glutathione S-transferase GstA"/>
    <property type="match status" value="1"/>
</dbReference>
<dbReference type="PANTHER" id="PTHR44051">
    <property type="entry name" value="GLUTATHIONE S-TRANSFERASE-RELATED"/>
    <property type="match status" value="1"/>
</dbReference>
<dbReference type="SFLD" id="SFLDG01151">
    <property type="entry name" value="Main.2:_Nu-like"/>
    <property type="match status" value="1"/>
</dbReference>
<evidence type="ECO:0000256" key="2">
    <source>
        <dbReference type="RuleBase" id="RU003494"/>
    </source>
</evidence>
<dbReference type="Gene3D" id="1.20.1050.10">
    <property type="match status" value="1"/>
</dbReference>
<feature type="domain" description="GST N-terminal" evidence="3">
    <location>
        <begin position="51"/>
        <end position="137"/>
    </location>
</feature>
<keyword evidence="6" id="KW-1185">Reference proteome</keyword>
<dbReference type="PROSITE" id="PS50404">
    <property type="entry name" value="GST_NTER"/>
    <property type="match status" value="1"/>
</dbReference>
<dbReference type="EMBL" id="KZ824841">
    <property type="protein sequence ID" value="RAH77517.1"/>
    <property type="molecule type" value="Genomic_DNA"/>
</dbReference>
<dbReference type="Pfam" id="PF02798">
    <property type="entry name" value="GST_N"/>
    <property type="match status" value="1"/>
</dbReference>
<dbReference type="CDD" id="cd03048">
    <property type="entry name" value="GST_N_Ure2p_like"/>
    <property type="match status" value="1"/>
</dbReference>
<dbReference type="SUPFAM" id="SSF47616">
    <property type="entry name" value="GST C-terminal domain-like"/>
    <property type="match status" value="1"/>
</dbReference>
<name>A0A8T8WNZ0_ASPJA</name>
<evidence type="ECO:0000313" key="6">
    <source>
        <dbReference type="Proteomes" id="UP000249497"/>
    </source>
</evidence>
<evidence type="ECO:0000259" key="4">
    <source>
        <dbReference type="PROSITE" id="PS50405"/>
    </source>
</evidence>
<dbReference type="Gene3D" id="3.40.30.10">
    <property type="entry name" value="Glutaredoxin"/>
    <property type="match status" value="1"/>
</dbReference>
<evidence type="ECO:0000259" key="3">
    <source>
        <dbReference type="PROSITE" id="PS50404"/>
    </source>
</evidence>
<dbReference type="RefSeq" id="XP_025523411.1">
    <property type="nucleotide sequence ID" value="XM_025672831.1"/>
</dbReference>
<accession>A0A8T8WNZ0</accession>
<dbReference type="Proteomes" id="UP000249497">
    <property type="component" value="Unassembled WGS sequence"/>
</dbReference>
<reference evidence="5 6" key="1">
    <citation type="submission" date="2018-02" db="EMBL/GenBank/DDBJ databases">
        <title>The genomes of Aspergillus section Nigri reveals drivers in fungal speciation.</title>
        <authorList>
            <consortium name="DOE Joint Genome Institute"/>
            <person name="Vesth T.C."/>
            <person name="Nybo J."/>
            <person name="Theobald S."/>
            <person name="Brandl J."/>
            <person name="Frisvad J.C."/>
            <person name="Nielsen K.F."/>
            <person name="Lyhne E.K."/>
            <person name="Kogle M.E."/>
            <person name="Kuo A."/>
            <person name="Riley R."/>
            <person name="Clum A."/>
            <person name="Nolan M."/>
            <person name="Lipzen A."/>
            <person name="Salamov A."/>
            <person name="Henrissat B."/>
            <person name="Wiebenga A."/>
            <person name="De vries R.P."/>
            <person name="Grigoriev I.V."/>
            <person name="Mortensen U.H."/>
            <person name="Andersen M.R."/>
            <person name="Baker S.E."/>
        </authorList>
    </citation>
    <scope>NUCLEOTIDE SEQUENCE [LARGE SCALE GENOMIC DNA]</scope>
    <source>
        <strain evidence="5 6">CBS 114.51</strain>
    </source>
</reference>
<dbReference type="InterPro" id="IPR040079">
    <property type="entry name" value="Glutathione_S-Trfase"/>
</dbReference>
<dbReference type="InterPro" id="IPR004045">
    <property type="entry name" value="Glutathione_S-Trfase_N"/>
</dbReference>
<proteinExistence type="inferred from homology"/>
<dbReference type="GeneID" id="37176523"/>
<gene>
    <name evidence="5" type="ORF">BO86DRAFT_392543</name>
</gene>
<dbReference type="InterPro" id="IPR010987">
    <property type="entry name" value="Glutathione-S-Trfase_C-like"/>
</dbReference>
<dbReference type="InterPro" id="IPR004046">
    <property type="entry name" value="GST_C"/>
</dbReference>
<dbReference type="Pfam" id="PF00043">
    <property type="entry name" value="GST_C"/>
    <property type="match status" value="1"/>
</dbReference>
<comment type="similarity">
    <text evidence="1 2">Belongs to the GST superfamily.</text>
</comment>
<dbReference type="CDD" id="cd10291">
    <property type="entry name" value="GST_C_YfcG_like"/>
    <property type="match status" value="1"/>
</dbReference>
<evidence type="ECO:0000313" key="5">
    <source>
        <dbReference type="EMBL" id="RAH77517.1"/>
    </source>
</evidence>
<dbReference type="InterPro" id="IPR036249">
    <property type="entry name" value="Thioredoxin-like_sf"/>
</dbReference>
<dbReference type="OrthoDB" id="422574at2759"/>
<dbReference type="SUPFAM" id="SSF52833">
    <property type="entry name" value="Thioredoxin-like"/>
    <property type="match status" value="1"/>
</dbReference>
<dbReference type="SFLD" id="SFLDG00358">
    <property type="entry name" value="Main_(cytGST)"/>
    <property type="match status" value="1"/>
</dbReference>
<dbReference type="PROSITE" id="PS50405">
    <property type="entry name" value="GST_CTER"/>
    <property type="match status" value="1"/>
</dbReference>
<dbReference type="SFLD" id="SFLDS00019">
    <property type="entry name" value="Glutathione_Transferase_(cytos"/>
    <property type="match status" value="1"/>
</dbReference>
<dbReference type="AlphaFoldDB" id="A0A8T8WNZ0"/>
<dbReference type="InterPro" id="IPR036282">
    <property type="entry name" value="Glutathione-S-Trfase_C_sf"/>
</dbReference>
<protein>
    <submittedName>
        <fullName evidence="5">Glutathione S-transferase</fullName>
    </submittedName>
</protein>
<evidence type="ECO:0000256" key="1">
    <source>
        <dbReference type="ARBA" id="ARBA00007409"/>
    </source>
</evidence>